<gene>
    <name evidence="2" type="ORF">STA1M1_36800</name>
</gene>
<dbReference type="Proteomes" id="UP001144205">
    <property type="component" value="Unassembled WGS sequence"/>
</dbReference>
<evidence type="ECO:0000313" key="2">
    <source>
        <dbReference type="EMBL" id="GKY89811.1"/>
    </source>
</evidence>
<reference evidence="2" key="1">
    <citation type="journal article" date="2023" name="Int. J. Syst. Evol. Microbiol.">
        <title>Sinisalibacter aestuarii sp. nov., isolated from estuarine sediment of the Arakawa River.</title>
        <authorList>
            <person name="Arafat S.T."/>
            <person name="Hirano S."/>
            <person name="Sato A."/>
            <person name="Takeuchi K."/>
            <person name="Yasuda T."/>
            <person name="Terahara T."/>
            <person name="Hamada M."/>
            <person name="Kobayashi T."/>
        </authorList>
    </citation>
    <scope>NUCLEOTIDE SEQUENCE</scope>
    <source>
        <strain evidence="2">B-399</strain>
    </source>
</reference>
<dbReference type="Pfam" id="PF13770">
    <property type="entry name" value="DUF4169"/>
    <property type="match status" value="1"/>
</dbReference>
<dbReference type="RefSeq" id="WP_281843739.1">
    <property type="nucleotide sequence ID" value="NZ_BROH01000015.1"/>
</dbReference>
<comment type="caution">
    <text evidence="2">The sequence shown here is derived from an EMBL/GenBank/DDBJ whole genome shotgun (WGS) entry which is preliminary data.</text>
</comment>
<dbReference type="EMBL" id="BROH01000015">
    <property type="protein sequence ID" value="GKY89811.1"/>
    <property type="molecule type" value="Genomic_DNA"/>
</dbReference>
<dbReference type="InterPro" id="IPR025227">
    <property type="entry name" value="DUF4169"/>
</dbReference>
<feature type="region of interest" description="Disordered" evidence="1">
    <location>
        <begin position="1"/>
        <end position="57"/>
    </location>
</feature>
<evidence type="ECO:0000313" key="3">
    <source>
        <dbReference type="Proteomes" id="UP001144205"/>
    </source>
</evidence>
<keyword evidence="3" id="KW-1185">Reference proteome</keyword>
<accession>A0ABQ5LZE8</accession>
<evidence type="ECO:0000256" key="1">
    <source>
        <dbReference type="SAM" id="MobiDB-lite"/>
    </source>
</evidence>
<proteinExistence type="predicted"/>
<name>A0ABQ5LZE8_9RHOB</name>
<feature type="compositionally biased region" description="Basic and acidic residues" evidence="1">
    <location>
        <begin position="35"/>
        <end position="57"/>
    </location>
</feature>
<sequence>MSKVTNLNRFRKQKARADKARKGDENAVKFGRSKAQKELERARAEKARRDHEGHETE</sequence>
<feature type="compositionally biased region" description="Basic and acidic residues" evidence="1">
    <location>
        <begin position="15"/>
        <end position="27"/>
    </location>
</feature>
<protein>
    <submittedName>
        <fullName evidence="2">DUF4169 domain-containing protein</fullName>
    </submittedName>
</protein>
<organism evidence="2 3">
    <name type="scientific">Sinisalibacter aestuarii</name>
    <dbReference type="NCBI Taxonomy" id="2949426"/>
    <lineage>
        <taxon>Bacteria</taxon>
        <taxon>Pseudomonadati</taxon>
        <taxon>Pseudomonadota</taxon>
        <taxon>Alphaproteobacteria</taxon>
        <taxon>Rhodobacterales</taxon>
        <taxon>Roseobacteraceae</taxon>
        <taxon>Sinisalibacter</taxon>
    </lineage>
</organism>